<reference evidence="1" key="1">
    <citation type="submission" date="2021-01" db="EMBL/GenBank/DDBJ databases">
        <authorList>
            <consortium name="Genoscope - CEA"/>
            <person name="William W."/>
        </authorList>
    </citation>
    <scope>NUCLEOTIDE SEQUENCE</scope>
</reference>
<gene>
    <name evidence="1" type="ORF">PPENT_87.1.T0040342</name>
</gene>
<evidence type="ECO:0000313" key="1">
    <source>
        <dbReference type="EMBL" id="CAD8135667.1"/>
    </source>
</evidence>
<evidence type="ECO:0000313" key="2">
    <source>
        <dbReference type="Proteomes" id="UP000689195"/>
    </source>
</evidence>
<sequence>MSRRRRCAFDSDNLEEYMQLATIGQNQTNLFYDDKKLKWINGLKQVDDTEYTPKQIEGFEHGHSQNDYIDTSELPPDIHLKSSDEVITHHIMILGDIDECLKQSLTMFCMQSRKNSNEDFNEELISPLKNKLCLDLAIKRIQERDAVHMIKFLMHDTSISDYAPIINVYFLQTTIYILAFNIDQQDFDSQKEQDMISYVKQRAVNVKNIYTVYFTEQDISDQRQNKYFCNRWNISAILSQVFYKILIQDNRISYYLMKHILYINFYSKLFSILCLNL</sequence>
<organism evidence="1 2">
    <name type="scientific">Paramecium pentaurelia</name>
    <dbReference type="NCBI Taxonomy" id="43138"/>
    <lineage>
        <taxon>Eukaryota</taxon>
        <taxon>Sar</taxon>
        <taxon>Alveolata</taxon>
        <taxon>Ciliophora</taxon>
        <taxon>Intramacronucleata</taxon>
        <taxon>Oligohymenophorea</taxon>
        <taxon>Peniculida</taxon>
        <taxon>Parameciidae</taxon>
        <taxon>Paramecium</taxon>
    </lineage>
</organism>
<dbReference type="EMBL" id="CAJJDO010000004">
    <property type="protein sequence ID" value="CAD8135667.1"/>
    <property type="molecule type" value="Genomic_DNA"/>
</dbReference>
<protein>
    <submittedName>
        <fullName evidence="1">Uncharacterized protein</fullName>
    </submittedName>
</protein>
<proteinExistence type="predicted"/>
<name>A0A8S1S829_9CILI</name>
<keyword evidence="2" id="KW-1185">Reference proteome</keyword>
<accession>A0A8S1S829</accession>
<dbReference type="Proteomes" id="UP000689195">
    <property type="component" value="Unassembled WGS sequence"/>
</dbReference>
<dbReference type="AlphaFoldDB" id="A0A8S1S829"/>
<comment type="caution">
    <text evidence="1">The sequence shown here is derived from an EMBL/GenBank/DDBJ whole genome shotgun (WGS) entry which is preliminary data.</text>
</comment>